<keyword evidence="8" id="KW-1185">Reference proteome</keyword>
<dbReference type="Proteomes" id="UP000199230">
    <property type="component" value="Unassembled WGS sequence"/>
</dbReference>
<dbReference type="STRING" id="159292.SAMN05192546_108152"/>
<sequence>MNEKQWSLSKEALTIGQAMTAGILLEVSCEPSPGLVSPNSVGAHKDMNLISFLLSSAAIAPYFSIFAEMGLDCKVESQLLPKLRPLGIEAEKEFLSLTDQVNTQRGILFLGGIVAAAAGLATNAGERSMEKICEKVSVICEGMIKKELDAIREDKERTNGENLYISHGLTGIRGEVEKGLPSIKNIGYPVFQDAINSGMSVNDAMVHTLLHLFSQVEDTTVVSRVGMEGLQKCREQALRVIEKGGMESKEGRQAMTELDTYFINQNISPGGCADLLAVTVAIYLMEGCFFKLENILG</sequence>
<protein>
    <recommendedName>
        <fullName evidence="2">triphosphoribosyl-dephospho-CoA synthase</fullName>
        <ecNumber evidence="2">2.4.2.52</ecNumber>
    </recommendedName>
</protein>
<proteinExistence type="predicted"/>
<reference evidence="7 8" key="1">
    <citation type="submission" date="2016-10" db="EMBL/GenBank/DDBJ databases">
        <authorList>
            <person name="de Groot N.N."/>
        </authorList>
    </citation>
    <scope>NUCLEOTIDE SEQUENCE [LARGE SCALE GENOMIC DNA]</scope>
    <source>
        <strain evidence="7 8">APO</strain>
    </source>
</reference>
<dbReference type="AlphaFoldDB" id="A0A1H3Q8Q0"/>
<evidence type="ECO:0000256" key="4">
    <source>
        <dbReference type="ARBA" id="ARBA00022741"/>
    </source>
</evidence>
<keyword evidence="4" id="KW-0547">Nucleotide-binding</keyword>
<gene>
    <name evidence="7" type="ORF">SAMN05192546_108152</name>
</gene>
<evidence type="ECO:0000256" key="6">
    <source>
        <dbReference type="SAM" id="Phobius"/>
    </source>
</evidence>
<dbReference type="GO" id="GO:0051191">
    <property type="term" value="P:prosthetic group biosynthetic process"/>
    <property type="evidence" value="ECO:0007669"/>
    <property type="project" value="TreeGrafter"/>
</dbReference>
<keyword evidence="6" id="KW-1133">Transmembrane helix</keyword>
<dbReference type="InterPro" id="IPR002736">
    <property type="entry name" value="CitG"/>
</dbReference>
<evidence type="ECO:0000256" key="5">
    <source>
        <dbReference type="ARBA" id="ARBA00022840"/>
    </source>
</evidence>
<dbReference type="EC" id="2.4.2.52" evidence="2"/>
<organism evidence="7 8">
    <name type="scientific">Tindallia californiensis</name>
    <dbReference type="NCBI Taxonomy" id="159292"/>
    <lineage>
        <taxon>Bacteria</taxon>
        <taxon>Bacillati</taxon>
        <taxon>Bacillota</taxon>
        <taxon>Clostridia</taxon>
        <taxon>Peptostreptococcales</taxon>
        <taxon>Tindalliaceae</taxon>
        <taxon>Tindallia</taxon>
    </lineage>
</organism>
<dbReference type="EMBL" id="FNPV01000008">
    <property type="protein sequence ID" value="SDZ09757.1"/>
    <property type="molecule type" value="Genomic_DNA"/>
</dbReference>
<keyword evidence="6" id="KW-0472">Membrane</keyword>
<evidence type="ECO:0000313" key="7">
    <source>
        <dbReference type="EMBL" id="SDZ09757.1"/>
    </source>
</evidence>
<evidence type="ECO:0000256" key="1">
    <source>
        <dbReference type="ARBA" id="ARBA00001210"/>
    </source>
</evidence>
<evidence type="ECO:0000256" key="3">
    <source>
        <dbReference type="ARBA" id="ARBA00022679"/>
    </source>
</evidence>
<dbReference type="Gene3D" id="1.10.4200.10">
    <property type="entry name" value="Triphosphoribosyl-dephospho-CoA protein"/>
    <property type="match status" value="1"/>
</dbReference>
<accession>A0A1H3Q8Q0</accession>
<feature type="transmembrane region" description="Helical" evidence="6">
    <location>
        <begin position="106"/>
        <end position="125"/>
    </location>
</feature>
<dbReference type="PANTHER" id="PTHR30201:SF2">
    <property type="entry name" value="2-(5''-TRIPHOSPHORIBOSYL)-3'-DEPHOSPHOCOENZYME-A SYNTHASE"/>
    <property type="match status" value="1"/>
</dbReference>
<name>A0A1H3Q8Q0_9FIRM</name>
<dbReference type="GO" id="GO:0046917">
    <property type="term" value="F:triphosphoribosyl-dephospho-CoA synthase activity"/>
    <property type="evidence" value="ECO:0007669"/>
    <property type="project" value="UniProtKB-EC"/>
</dbReference>
<evidence type="ECO:0000313" key="8">
    <source>
        <dbReference type="Proteomes" id="UP000199230"/>
    </source>
</evidence>
<dbReference type="Pfam" id="PF01874">
    <property type="entry name" value="CitG"/>
    <property type="match status" value="1"/>
</dbReference>
<comment type="catalytic activity">
    <reaction evidence="1">
        <text>3'-dephospho-CoA + ATP = 2'-(5''-triphospho-alpha-D-ribosyl)-3'-dephospho-CoA + adenine</text>
        <dbReference type="Rhea" id="RHEA:15117"/>
        <dbReference type="ChEBI" id="CHEBI:16708"/>
        <dbReference type="ChEBI" id="CHEBI:30616"/>
        <dbReference type="ChEBI" id="CHEBI:57328"/>
        <dbReference type="ChEBI" id="CHEBI:61378"/>
        <dbReference type="EC" id="2.4.2.52"/>
    </reaction>
</comment>
<dbReference type="RefSeq" id="WP_093314717.1">
    <property type="nucleotide sequence ID" value="NZ_FNPV01000008.1"/>
</dbReference>
<dbReference type="OrthoDB" id="114886at2"/>
<feature type="transmembrane region" description="Helical" evidence="6">
    <location>
        <begin position="49"/>
        <end position="67"/>
    </location>
</feature>
<keyword evidence="6" id="KW-0812">Transmembrane</keyword>
<keyword evidence="3" id="KW-0808">Transferase</keyword>
<dbReference type="GO" id="GO:0005524">
    <property type="term" value="F:ATP binding"/>
    <property type="evidence" value="ECO:0007669"/>
    <property type="project" value="UniProtKB-KW"/>
</dbReference>
<dbReference type="PANTHER" id="PTHR30201">
    <property type="entry name" value="TRIPHOSPHORIBOSYL-DEPHOSPHO-COA SYNTHASE"/>
    <property type="match status" value="1"/>
</dbReference>
<evidence type="ECO:0000256" key="2">
    <source>
        <dbReference type="ARBA" id="ARBA00012074"/>
    </source>
</evidence>
<keyword evidence="5" id="KW-0067">ATP-binding</keyword>